<sequence length="271" mass="30247">MGVYGRCARLSPQSTRAVGRVLIEFTYDLATVGPVRVLVVEDELRMAALLKRGLEEDGYAVDVASTGPDAVWQATEFGYDVVLLDVMLPGLDGVEVCRQLRTAGRWMPVLMLTARDAVEDRVRGLDVGADDYLTKPFSFAELSARVRALIRRGTVERPVELEVADLRLDPATRRAWRGQAELELSTKEFALLELFLRHPGQVLTRTRILEHVWDFAYDGVSNVVDQYVLYLRRKIDRPFGLEQLETVRGAGYRLRAEPAQRTPGGSAADAG</sequence>
<dbReference type="SMART" id="SM00862">
    <property type="entry name" value="Trans_reg_C"/>
    <property type="match status" value="1"/>
</dbReference>
<organism evidence="11 12">
    <name type="scientific">Pseudonocardia acidicola</name>
    <dbReference type="NCBI Taxonomy" id="2724939"/>
    <lineage>
        <taxon>Bacteria</taxon>
        <taxon>Bacillati</taxon>
        <taxon>Actinomycetota</taxon>
        <taxon>Actinomycetes</taxon>
        <taxon>Pseudonocardiales</taxon>
        <taxon>Pseudonocardiaceae</taxon>
        <taxon>Pseudonocardia</taxon>
    </lineage>
</organism>
<evidence type="ECO:0000256" key="3">
    <source>
        <dbReference type="ARBA" id="ARBA00023012"/>
    </source>
</evidence>
<dbReference type="CDD" id="cd19935">
    <property type="entry name" value="REC_OmpR_CusR-like"/>
    <property type="match status" value="1"/>
</dbReference>
<dbReference type="EMBL" id="JAAXLA010000094">
    <property type="protein sequence ID" value="NMI01668.1"/>
    <property type="molecule type" value="Genomic_DNA"/>
</dbReference>
<evidence type="ECO:0000313" key="12">
    <source>
        <dbReference type="Proteomes" id="UP000820669"/>
    </source>
</evidence>
<keyword evidence="6" id="KW-0804">Transcription</keyword>
<evidence type="ECO:0000256" key="6">
    <source>
        <dbReference type="ARBA" id="ARBA00023163"/>
    </source>
</evidence>
<dbReference type="Gene3D" id="1.10.10.10">
    <property type="entry name" value="Winged helix-like DNA-binding domain superfamily/Winged helix DNA-binding domain"/>
    <property type="match status" value="1"/>
</dbReference>
<comment type="subcellular location">
    <subcellularLocation>
        <location evidence="1">Cytoplasm</location>
    </subcellularLocation>
</comment>
<dbReference type="PANTHER" id="PTHR48111">
    <property type="entry name" value="REGULATOR OF RPOS"/>
    <property type="match status" value="1"/>
</dbReference>
<dbReference type="Gene3D" id="6.10.250.690">
    <property type="match status" value="1"/>
</dbReference>
<keyword evidence="5 8" id="KW-0238">DNA-binding</keyword>
<keyword evidence="2 7" id="KW-0597">Phosphoprotein</keyword>
<dbReference type="InterPro" id="IPR036388">
    <property type="entry name" value="WH-like_DNA-bd_sf"/>
</dbReference>
<dbReference type="InterPro" id="IPR001789">
    <property type="entry name" value="Sig_transdc_resp-reg_receiver"/>
</dbReference>
<evidence type="ECO:0000259" key="10">
    <source>
        <dbReference type="PROSITE" id="PS51755"/>
    </source>
</evidence>
<protein>
    <submittedName>
        <fullName evidence="11">Response regulator transcription factor</fullName>
    </submittedName>
</protein>
<dbReference type="InterPro" id="IPR001867">
    <property type="entry name" value="OmpR/PhoB-type_DNA-bd"/>
</dbReference>
<keyword evidence="12" id="KW-1185">Reference proteome</keyword>
<keyword evidence="4" id="KW-0805">Transcription regulation</keyword>
<evidence type="ECO:0000313" key="11">
    <source>
        <dbReference type="EMBL" id="NMI01668.1"/>
    </source>
</evidence>
<gene>
    <name evidence="11" type="ORF">HF526_30865</name>
</gene>
<feature type="DNA-binding region" description="OmpR/PhoB-type" evidence="8">
    <location>
        <begin position="158"/>
        <end position="256"/>
    </location>
</feature>
<accession>A0ABX1SM83</accession>
<dbReference type="Pfam" id="PF00072">
    <property type="entry name" value="Response_reg"/>
    <property type="match status" value="1"/>
</dbReference>
<evidence type="ECO:0000256" key="2">
    <source>
        <dbReference type="ARBA" id="ARBA00022553"/>
    </source>
</evidence>
<dbReference type="SUPFAM" id="SSF52172">
    <property type="entry name" value="CheY-like"/>
    <property type="match status" value="1"/>
</dbReference>
<evidence type="ECO:0000259" key="9">
    <source>
        <dbReference type="PROSITE" id="PS50110"/>
    </source>
</evidence>
<comment type="caution">
    <text evidence="11">The sequence shown here is derived from an EMBL/GenBank/DDBJ whole genome shotgun (WGS) entry which is preliminary data.</text>
</comment>
<dbReference type="InterPro" id="IPR011006">
    <property type="entry name" value="CheY-like_superfamily"/>
</dbReference>
<reference evidence="11 12" key="1">
    <citation type="submission" date="2020-04" db="EMBL/GenBank/DDBJ databases">
        <authorList>
            <person name="Klaysubun C."/>
            <person name="Duangmal K."/>
            <person name="Lipun K."/>
        </authorList>
    </citation>
    <scope>NUCLEOTIDE SEQUENCE [LARGE SCALE GENOMIC DNA]</scope>
    <source>
        <strain evidence="11 12">K10HN5</strain>
    </source>
</reference>
<evidence type="ECO:0000256" key="7">
    <source>
        <dbReference type="PROSITE-ProRule" id="PRU00169"/>
    </source>
</evidence>
<dbReference type="Pfam" id="PF00486">
    <property type="entry name" value="Trans_reg_C"/>
    <property type="match status" value="1"/>
</dbReference>
<evidence type="ECO:0000256" key="5">
    <source>
        <dbReference type="ARBA" id="ARBA00023125"/>
    </source>
</evidence>
<feature type="domain" description="Response regulatory" evidence="9">
    <location>
        <begin position="36"/>
        <end position="150"/>
    </location>
</feature>
<name>A0ABX1SM83_9PSEU</name>
<dbReference type="PROSITE" id="PS51755">
    <property type="entry name" value="OMPR_PHOB"/>
    <property type="match status" value="1"/>
</dbReference>
<feature type="modified residue" description="4-aspartylphosphate" evidence="7">
    <location>
        <position position="85"/>
    </location>
</feature>
<dbReference type="PROSITE" id="PS50110">
    <property type="entry name" value="RESPONSE_REGULATORY"/>
    <property type="match status" value="1"/>
</dbReference>
<evidence type="ECO:0000256" key="4">
    <source>
        <dbReference type="ARBA" id="ARBA00023015"/>
    </source>
</evidence>
<dbReference type="PANTHER" id="PTHR48111:SF22">
    <property type="entry name" value="REGULATOR OF RPOS"/>
    <property type="match status" value="1"/>
</dbReference>
<dbReference type="CDD" id="cd00383">
    <property type="entry name" value="trans_reg_C"/>
    <property type="match status" value="1"/>
</dbReference>
<dbReference type="Proteomes" id="UP000820669">
    <property type="component" value="Unassembled WGS sequence"/>
</dbReference>
<feature type="domain" description="OmpR/PhoB-type" evidence="10">
    <location>
        <begin position="158"/>
        <end position="256"/>
    </location>
</feature>
<dbReference type="Gene3D" id="3.40.50.2300">
    <property type="match status" value="1"/>
</dbReference>
<dbReference type="InterPro" id="IPR039420">
    <property type="entry name" value="WalR-like"/>
</dbReference>
<proteinExistence type="predicted"/>
<evidence type="ECO:0000256" key="1">
    <source>
        <dbReference type="ARBA" id="ARBA00004496"/>
    </source>
</evidence>
<evidence type="ECO:0000256" key="8">
    <source>
        <dbReference type="PROSITE-ProRule" id="PRU01091"/>
    </source>
</evidence>
<keyword evidence="3" id="KW-0902">Two-component regulatory system</keyword>
<dbReference type="SMART" id="SM00448">
    <property type="entry name" value="REC"/>
    <property type="match status" value="1"/>
</dbReference>